<dbReference type="Pfam" id="PF08245">
    <property type="entry name" value="Mur_ligase_M"/>
    <property type="match status" value="1"/>
</dbReference>
<keyword evidence="4 9" id="KW-0067">ATP-binding</keyword>
<keyword evidence="1 9" id="KW-0436">Ligase</keyword>
<dbReference type="Gene3D" id="3.40.50.720">
    <property type="entry name" value="NAD(P)-binding Rossmann-like Domain"/>
    <property type="match status" value="1"/>
</dbReference>
<accession>A0A7H8V9Q5</accession>
<feature type="domain" description="Mur ligase central" evidence="12">
    <location>
        <begin position="108"/>
        <end position="295"/>
    </location>
</feature>
<dbReference type="InterPro" id="IPR005757">
    <property type="entry name" value="Mpl"/>
</dbReference>
<evidence type="ECO:0000256" key="8">
    <source>
        <dbReference type="ARBA" id="ARBA00023316"/>
    </source>
</evidence>
<comment type="pathway">
    <text evidence="9">Cell wall biogenesis; peptidoglycan recycling.</text>
</comment>
<dbReference type="EC" id="6.3.2.45" evidence="9"/>
<evidence type="ECO:0000313" key="13">
    <source>
        <dbReference type="EMBL" id="MDV4317017.1"/>
    </source>
</evidence>
<dbReference type="PANTHER" id="PTHR43445">
    <property type="entry name" value="UDP-N-ACETYLMURAMATE--L-ALANINE LIGASE-RELATED"/>
    <property type="match status" value="1"/>
</dbReference>
<comment type="cofactor">
    <cofactor evidence="9">
        <name>Mg(2+)</name>
        <dbReference type="ChEBI" id="CHEBI:18420"/>
    </cofactor>
</comment>
<evidence type="ECO:0000313" key="15">
    <source>
        <dbReference type="Proteomes" id="UP000593812"/>
    </source>
</evidence>
<dbReference type="Proteomes" id="UP000593812">
    <property type="component" value="Chromosome"/>
</dbReference>
<keyword evidence="7 9" id="KW-0131">Cell cycle</keyword>
<keyword evidence="8 9" id="KW-0961">Cell wall biogenesis/degradation</keyword>
<dbReference type="Gene3D" id="3.90.190.20">
    <property type="entry name" value="Mur ligase, C-terminal domain"/>
    <property type="match status" value="1"/>
</dbReference>
<keyword evidence="6 9" id="KW-0573">Peptidoglycan synthesis</keyword>
<evidence type="ECO:0000256" key="5">
    <source>
        <dbReference type="ARBA" id="ARBA00022960"/>
    </source>
</evidence>
<feature type="binding site" evidence="9">
    <location>
        <begin position="110"/>
        <end position="116"/>
    </location>
    <ligand>
        <name>ATP</name>
        <dbReference type="ChEBI" id="CHEBI:30616"/>
    </ligand>
</feature>
<evidence type="ECO:0000256" key="7">
    <source>
        <dbReference type="ARBA" id="ARBA00023306"/>
    </source>
</evidence>
<evidence type="ECO:0000256" key="1">
    <source>
        <dbReference type="ARBA" id="ARBA00022598"/>
    </source>
</evidence>
<keyword evidence="9" id="KW-0460">Magnesium</keyword>
<reference evidence="14 15" key="1">
    <citation type="submission" date="2020-02" db="EMBL/GenBank/DDBJ databases">
        <title>Tigecycline-resistant Acinetobacter species from pigs and migratory birds.</title>
        <authorList>
            <person name="Chen C."/>
            <person name="Sun J."/>
            <person name="Liao X.-P."/>
            <person name="Liu Y.-H."/>
        </authorList>
    </citation>
    <scope>NUCLEOTIDE SEQUENCE [LARGE SCALE GENOMIC DNA]</scope>
    <source>
        <strain evidence="14 15">C15_T</strain>
    </source>
</reference>
<name>A0A7H8V9Q5_9GAMM</name>
<protein>
    <recommendedName>
        <fullName evidence="9">UDP-N-acetylmuramate--L-alanyl-gamma-D-glutamyl-meso-2,6-diaminoheptandioate ligase</fullName>
        <ecNumber evidence="9">6.3.2.45</ecNumber>
    </recommendedName>
    <alternativeName>
        <fullName evidence="9">Murein peptide ligase</fullName>
    </alternativeName>
    <alternativeName>
        <fullName evidence="9">UDP-N-acetylmuramate:L-alanyl-gamma-D-glutamyl-meso-diaminopimelate ligase</fullName>
    </alternativeName>
</protein>
<proteinExistence type="inferred from homology"/>
<dbReference type="GO" id="GO:0005524">
    <property type="term" value="F:ATP binding"/>
    <property type="evidence" value="ECO:0007669"/>
    <property type="project" value="UniProtKB-UniRule"/>
</dbReference>
<keyword evidence="3 9" id="KW-0547">Nucleotide-binding</keyword>
<dbReference type="GO" id="GO:0051301">
    <property type="term" value="P:cell division"/>
    <property type="evidence" value="ECO:0007669"/>
    <property type="project" value="UniProtKB-KW"/>
</dbReference>
<dbReference type="UniPathway" id="UPA00544"/>
<dbReference type="EMBL" id="CP048654">
    <property type="protein sequence ID" value="QOW42903.1"/>
    <property type="molecule type" value="Genomic_DNA"/>
</dbReference>
<dbReference type="PANTHER" id="PTHR43445:SF5">
    <property type="entry name" value="UDP-N-ACETYLMURAMATE--L-ALANYL-GAMMA-D-GLUTAMYL-MESO-2,6-DIAMINOHEPTANDIOATE LIGASE"/>
    <property type="match status" value="1"/>
</dbReference>
<evidence type="ECO:0000313" key="14">
    <source>
        <dbReference type="EMBL" id="QOW42903.1"/>
    </source>
</evidence>
<dbReference type="RefSeq" id="WP_005181071.1">
    <property type="nucleotide sequence ID" value="NZ_CAXNYR010000020.1"/>
</dbReference>
<keyword evidence="2 9" id="KW-0132">Cell division</keyword>
<evidence type="ECO:0000259" key="11">
    <source>
        <dbReference type="Pfam" id="PF02875"/>
    </source>
</evidence>
<dbReference type="AlphaFoldDB" id="A0A7H8V9Q5"/>
<evidence type="ECO:0000256" key="3">
    <source>
        <dbReference type="ARBA" id="ARBA00022741"/>
    </source>
</evidence>
<dbReference type="Pfam" id="PF01225">
    <property type="entry name" value="Mur_ligase"/>
    <property type="match status" value="1"/>
</dbReference>
<comment type="function">
    <text evidence="9">Reutilizes the intact tripeptide L-alanyl-gamma-D-glutamyl-meso-diaminopimelate by linking it to UDP-N-acetylmuramate.</text>
</comment>
<dbReference type="GO" id="GO:0106418">
    <property type="term" value="F:UDP-N-acetylmuramate-L-alanyl-gamma-D-glutamyl-meso-2,6-diaminoheptanedioate ligase activity"/>
    <property type="evidence" value="ECO:0007669"/>
    <property type="project" value="UniProtKB-EC"/>
</dbReference>
<comment type="catalytic activity">
    <reaction evidence="9">
        <text>UDP-N-acetyl-alpha-D-muramate + L-alanyl-gamma-D-glutamyl-meso-2,6-diaminopimelate + ATP = UDP-N-acetyl-alpha-D-muramoyl-L-alanyl-gamma-D-glutamyl-meso-2,6-diaminopimelate + ADP + phosphate + H(+)</text>
        <dbReference type="Rhea" id="RHEA:29563"/>
        <dbReference type="ChEBI" id="CHEBI:15378"/>
        <dbReference type="ChEBI" id="CHEBI:30616"/>
        <dbReference type="ChEBI" id="CHEBI:43474"/>
        <dbReference type="ChEBI" id="CHEBI:61401"/>
        <dbReference type="ChEBI" id="CHEBI:70757"/>
        <dbReference type="ChEBI" id="CHEBI:83905"/>
        <dbReference type="ChEBI" id="CHEBI:456216"/>
        <dbReference type="EC" id="6.3.2.45"/>
    </reaction>
</comment>
<organism evidence="14 15">
    <name type="scientific">Acinetobacter indicus</name>
    <dbReference type="NCBI Taxonomy" id="756892"/>
    <lineage>
        <taxon>Bacteria</taxon>
        <taxon>Pseudomonadati</taxon>
        <taxon>Pseudomonadota</taxon>
        <taxon>Gammaproteobacteria</taxon>
        <taxon>Moraxellales</taxon>
        <taxon>Moraxellaceae</taxon>
        <taxon>Acinetobacter</taxon>
    </lineage>
</organism>
<dbReference type="EMBL" id="JAWJYY010000001">
    <property type="protein sequence ID" value="MDV4317017.1"/>
    <property type="molecule type" value="Genomic_DNA"/>
</dbReference>
<dbReference type="Pfam" id="PF02875">
    <property type="entry name" value="Mur_ligase_C"/>
    <property type="match status" value="1"/>
</dbReference>
<evidence type="ECO:0000256" key="4">
    <source>
        <dbReference type="ARBA" id="ARBA00022840"/>
    </source>
</evidence>
<dbReference type="SUPFAM" id="SSF53244">
    <property type="entry name" value="MurD-like peptide ligases, peptide-binding domain"/>
    <property type="match status" value="1"/>
</dbReference>
<dbReference type="InterPro" id="IPR000713">
    <property type="entry name" value="Mur_ligase_N"/>
</dbReference>
<evidence type="ECO:0000256" key="6">
    <source>
        <dbReference type="ARBA" id="ARBA00022984"/>
    </source>
</evidence>
<evidence type="ECO:0000259" key="12">
    <source>
        <dbReference type="Pfam" id="PF08245"/>
    </source>
</evidence>
<dbReference type="InterPro" id="IPR013221">
    <property type="entry name" value="Mur_ligase_cen"/>
</dbReference>
<dbReference type="Gene3D" id="3.40.1190.10">
    <property type="entry name" value="Mur-like, catalytic domain"/>
    <property type="match status" value="1"/>
</dbReference>
<reference evidence="13" key="2">
    <citation type="submission" date="2023-10" db="EMBL/GenBank/DDBJ databases">
        <authorList>
            <person name="Sykes E.M.E."/>
            <person name="Khan I.U.H."/>
            <person name="Kumar A."/>
        </authorList>
    </citation>
    <scope>NUCLEOTIDE SEQUENCE</scope>
    <source>
        <strain evidence="13">IK5</strain>
    </source>
</reference>
<gene>
    <name evidence="9 14" type="primary">mpl</name>
    <name evidence="14" type="ORF">G0027_08555</name>
    <name evidence="13" type="ORF">MSG88_14960</name>
</gene>
<evidence type="ECO:0000256" key="2">
    <source>
        <dbReference type="ARBA" id="ARBA00022618"/>
    </source>
</evidence>
<dbReference type="InterPro" id="IPR004101">
    <property type="entry name" value="Mur_ligase_C"/>
</dbReference>
<dbReference type="HAMAP" id="MF_02020">
    <property type="entry name" value="Mpl"/>
    <property type="match status" value="1"/>
</dbReference>
<dbReference type="SUPFAM" id="SSF53623">
    <property type="entry name" value="MurD-like peptide ligases, catalytic domain"/>
    <property type="match status" value="1"/>
</dbReference>
<comment type="similarity">
    <text evidence="9">Belongs to the MurCDEF family. Mpl subfamily.</text>
</comment>
<feature type="domain" description="Mur ligase C-terminal" evidence="11">
    <location>
        <begin position="317"/>
        <end position="439"/>
    </location>
</feature>
<evidence type="ECO:0000256" key="9">
    <source>
        <dbReference type="HAMAP-Rule" id="MF_02020"/>
    </source>
</evidence>
<evidence type="ECO:0000259" key="10">
    <source>
        <dbReference type="Pfam" id="PF01225"/>
    </source>
</evidence>
<dbReference type="NCBIfam" id="TIGR01081">
    <property type="entry name" value="mpl"/>
    <property type="match status" value="1"/>
</dbReference>
<dbReference type="GO" id="GO:0009254">
    <property type="term" value="P:peptidoglycan turnover"/>
    <property type="evidence" value="ECO:0007669"/>
    <property type="project" value="UniProtKB-UniRule"/>
</dbReference>
<dbReference type="InterPro" id="IPR050061">
    <property type="entry name" value="MurCDEF_pg_biosynth"/>
</dbReference>
<dbReference type="GO" id="GO:0071555">
    <property type="term" value="P:cell wall organization"/>
    <property type="evidence" value="ECO:0007669"/>
    <property type="project" value="UniProtKB-KW"/>
</dbReference>
<dbReference type="GO" id="GO:0009252">
    <property type="term" value="P:peptidoglycan biosynthetic process"/>
    <property type="evidence" value="ECO:0007669"/>
    <property type="project" value="UniProtKB-UniRule"/>
</dbReference>
<dbReference type="InterPro" id="IPR036615">
    <property type="entry name" value="Mur_ligase_C_dom_sf"/>
</dbReference>
<feature type="domain" description="Mur ligase N-terminal catalytic" evidence="10">
    <location>
        <begin position="2"/>
        <end position="99"/>
    </location>
</feature>
<dbReference type="GO" id="GO:0008360">
    <property type="term" value="P:regulation of cell shape"/>
    <property type="evidence" value="ECO:0007669"/>
    <property type="project" value="UniProtKB-KW"/>
</dbReference>
<dbReference type="InterPro" id="IPR036565">
    <property type="entry name" value="Mur-like_cat_sf"/>
</dbReference>
<dbReference type="Proteomes" id="UP001284654">
    <property type="component" value="Unassembled WGS sequence"/>
</dbReference>
<dbReference type="SUPFAM" id="SSF51984">
    <property type="entry name" value="MurCD N-terminal domain"/>
    <property type="match status" value="1"/>
</dbReference>
<sequence>MHLHILGICGTFMGSLALLARDLGHTVTGSDQNVYPPMSTQLENAGITLMQGYDRSHLQPHPDLVIVGNAMKRGIDAVEYMLNAGLPYVSGPQFLADHVLQGKHVLGVAGTHGKTTTTTMLAWVLDQAGLEPGFLIGGVPLGFKESARLGGGKYFCVEADEYDSAFFDKRSKFVHYHPKTAILNNLEFDHADIFDDLAAIQKQFHHLVRTIPSEGCIIAPVTETHIDEVLEMGCWTPVVRTSLTAHAQAALSAEQLQADGSHFKVLQDGVVQGEVCWNMTGQHSVANALATIAAAAHVGVSIETACAALSNFGGVKRRMELLDTVRGIEVYDDFAHHPTAIDTTLEGARKRLGERKLWAIIEPRSNTMRMGSHKDGLAHSARLADEVIWYQPEGLDWDLQPVVAAAPNKAKIARTLDDIIHTVSQEAGEGDAVVIMSNGGFGGLHQKLLSALKSA</sequence>
<keyword evidence="5 9" id="KW-0133">Cell shape</keyword>